<dbReference type="PANTHER" id="PTHR46310">
    <property type="entry name" value="AMIDASE 1"/>
    <property type="match status" value="1"/>
</dbReference>
<dbReference type="Proteomes" id="UP000289340">
    <property type="component" value="Unassembled WGS sequence"/>
</dbReference>
<sequence>MKCFSHFGFADQAPKHLNLCQYIDSRAPSLRLHQQSTHQQNETSILKTLSSDDGILVIPTIAGNQLKLNTKKGFSSEFHDRTFALSSIASVSRCCQVTIPLG</sequence>
<accession>A0A445EYC6</accession>
<organism evidence="1 2">
    <name type="scientific">Glycine soja</name>
    <name type="common">Wild soybean</name>
    <dbReference type="NCBI Taxonomy" id="3848"/>
    <lineage>
        <taxon>Eukaryota</taxon>
        <taxon>Viridiplantae</taxon>
        <taxon>Streptophyta</taxon>
        <taxon>Embryophyta</taxon>
        <taxon>Tracheophyta</taxon>
        <taxon>Spermatophyta</taxon>
        <taxon>Magnoliopsida</taxon>
        <taxon>eudicotyledons</taxon>
        <taxon>Gunneridae</taxon>
        <taxon>Pentapetalae</taxon>
        <taxon>rosids</taxon>
        <taxon>fabids</taxon>
        <taxon>Fabales</taxon>
        <taxon>Fabaceae</taxon>
        <taxon>Papilionoideae</taxon>
        <taxon>50 kb inversion clade</taxon>
        <taxon>NPAAA clade</taxon>
        <taxon>indigoferoid/millettioid clade</taxon>
        <taxon>Phaseoleae</taxon>
        <taxon>Glycine</taxon>
        <taxon>Glycine subgen. Soja</taxon>
    </lineage>
</organism>
<name>A0A445EYC6_GLYSO</name>
<proteinExistence type="predicted"/>
<keyword evidence="2" id="KW-1185">Reference proteome</keyword>
<gene>
    <name evidence="1" type="ORF">D0Y65_055295</name>
</gene>
<protein>
    <submittedName>
        <fullName evidence="1">Outer envelope protein 64, mitochondrial</fullName>
    </submittedName>
</protein>
<evidence type="ECO:0000313" key="2">
    <source>
        <dbReference type="Proteomes" id="UP000289340"/>
    </source>
</evidence>
<comment type="caution">
    <text evidence="1">The sequence shown here is derived from an EMBL/GenBank/DDBJ whole genome shotgun (WGS) entry which is preliminary data.</text>
</comment>
<dbReference type="PANTHER" id="PTHR46310:SF4">
    <property type="entry name" value="OUTER ENVELOPE PROTEIN 64, MITOCHONDRIAL"/>
    <property type="match status" value="1"/>
</dbReference>
<reference evidence="1 2" key="1">
    <citation type="submission" date="2018-09" db="EMBL/GenBank/DDBJ databases">
        <title>A high-quality reference genome of wild soybean provides a powerful tool to mine soybean genomes.</title>
        <authorList>
            <person name="Xie M."/>
            <person name="Chung C.Y.L."/>
            <person name="Li M.-W."/>
            <person name="Wong F.-L."/>
            <person name="Chan T.-F."/>
            <person name="Lam H.-M."/>
        </authorList>
    </citation>
    <scope>NUCLEOTIDE SEQUENCE [LARGE SCALE GENOMIC DNA]</scope>
    <source>
        <strain evidence="2">cv. W05</strain>
        <tissue evidence="1">Hypocotyl of etiolated seedlings</tissue>
    </source>
</reference>
<dbReference type="AlphaFoldDB" id="A0A445EYC6"/>
<keyword evidence="1" id="KW-0261">Viral envelope protein</keyword>
<evidence type="ECO:0000313" key="1">
    <source>
        <dbReference type="EMBL" id="RZB41346.1"/>
    </source>
</evidence>
<dbReference type="EMBL" id="QZWG01001037">
    <property type="protein sequence ID" value="RZB41346.1"/>
    <property type="molecule type" value="Genomic_DNA"/>
</dbReference>
<keyword evidence="1" id="KW-0946">Virion</keyword>